<name>A0A5D9CJE8_HALER</name>
<dbReference type="OrthoDB" id="6339140at2"/>
<dbReference type="RefSeq" id="WP_149323551.1">
    <property type="nucleotide sequence ID" value="NZ_JARWAH010000006.1"/>
</dbReference>
<gene>
    <name evidence="2" type="ORF">FZZ93_17310</name>
</gene>
<dbReference type="Proteomes" id="UP000324260">
    <property type="component" value="Unassembled WGS sequence"/>
</dbReference>
<dbReference type="InterPro" id="IPR046864">
    <property type="entry name" value="VasX_N"/>
</dbReference>
<evidence type="ECO:0000313" key="2">
    <source>
        <dbReference type="EMBL" id="TZG31323.1"/>
    </source>
</evidence>
<comment type="caution">
    <text evidence="2">The sequence shown here is derived from an EMBL/GenBank/DDBJ whole genome shotgun (WGS) entry which is preliminary data.</text>
</comment>
<accession>A0A5D9CJE8</accession>
<proteinExistence type="predicted"/>
<feature type="domain" description="Toxin VasX N-terminal region" evidence="1">
    <location>
        <begin position="32"/>
        <end position="148"/>
    </location>
</feature>
<dbReference type="Pfam" id="PF20249">
    <property type="entry name" value="VasX_N"/>
    <property type="match status" value="1"/>
</dbReference>
<evidence type="ECO:0000259" key="1">
    <source>
        <dbReference type="Pfam" id="PF20249"/>
    </source>
</evidence>
<evidence type="ECO:0000313" key="3">
    <source>
        <dbReference type="Proteomes" id="UP000324260"/>
    </source>
</evidence>
<organism evidence="2 3">
    <name type="scientific">Halomonas eurihalina</name>
    <dbReference type="NCBI Taxonomy" id="42566"/>
    <lineage>
        <taxon>Bacteria</taxon>
        <taxon>Pseudomonadati</taxon>
        <taxon>Pseudomonadota</taxon>
        <taxon>Gammaproteobacteria</taxon>
        <taxon>Oceanospirillales</taxon>
        <taxon>Halomonadaceae</taxon>
        <taxon>Halomonas</taxon>
    </lineage>
</organism>
<keyword evidence="3" id="KW-1185">Reference proteome</keyword>
<reference evidence="2 3" key="1">
    <citation type="submission" date="2019-08" db="EMBL/GenBank/DDBJ databases">
        <title>Draft Genome Sequence of Halomonas eurihalina Isolated from Preserved Hide-surface.</title>
        <authorList>
            <person name="Hussain S.A."/>
            <person name="Xu A."/>
            <person name="Sarker M."/>
            <person name="Sommers C."/>
        </authorList>
    </citation>
    <scope>NUCLEOTIDE SEQUENCE [LARGE SCALE GENOMIC DNA]</scope>
    <source>
        <strain evidence="2 3">MS1</strain>
    </source>
</reference>
<dbReference type="CDD" id="cd20708">
    <property type="entry name" value="MIX_IV"/>
    <property type="match status" value="1"/>
</dbReference>
<protein>
    <recommendedName>
        <fullName evidence="1">Toxin VasX N-terminal region domain-containing protein</fullName>
    </recommendedName>
</protein>
<dbReference type="EMBL" id="VTPU01000026">
    <property type="protein sequence ID" value="TZG31323.1"/>
    <property type="molecule type" value="Genomic_DNA"/>
</dbReference>
<dbReference type="AlphaFoldDB" id="A0A5D9CJE8"/>
<sequence length="1157" mass="128840">MAVFERPADDRNDASLAAYEMSSRGSEEGATCPLQGGKVQLLPLRYGLVEELESEVETPYSLTARPLGIRLLRNGYLYVFDGETQQLDEYEFRDFGDTISGGKLEYETDRTLYVCFSEVQWTATKRAQVVEREEDRDAFMQAVDLSGASPVSGGGQHLITTTQAEEWVAEFAEDAQAEVPEEGYEHEAEPYFWENEPYYHKSRLGKLLKQHDVEDRDEALCLVVRDDIGVMRDLAHFQDEVVGWVEDWATGDKGNTERDYLLACYIESLSQLKDNSLEDLRQVSEDPAVQAMWDDVAAMEEPRQGEVRQALLDFLNRDSNTGELPQPYDPNLPPELKERLSEIRGEANRSNAYDIADRLQGEVRRYYVEESLSESLGRDFVEQHDDALLAMKQQHNERLRALLEGSSIGERGINELIDRERMDAFLAEQRPRLQRWNATLDKLSDDRAEMLCSNRFHTAAWYFDAQNTDQVHEGFKAQYGCLKDICRSDEATERVADWLEEVPHYDRPLFHTLPLADQNDFIGQFSTIANAGYGTVLKAEDLWNTLNSVESGRLPAVDQLSEDTQVIAESAHQPLAPAISRGIAQVMDEFYQGINRDTVPDLEELFRRLPKALPARILDAAHRTGASFVVASREELASFQRTMQRVLALREELSAIRKRRNTVKATAGHRSPEAQTLLEEFKRVRQELQTVHEPALARALSPIEELPEDAVRIAGAAPGRAGLTLVLPAAQQAEVGGLIRNIRQGVAAAPKANVVGDGLGLLVFAVQLSMLCSSSKMLVENYFNGEELDWSPILNGFVATGSAGFLAAQGIMDTALSNRANALANALDAGAAQRVGTSLGKLHMFLGGLAYLLGSRASYLSLANRYGTWQEAVRSGDQSAQSAAMASMVGAGGMLGANTYGLFNTAHAGFSVAFRGVEWAAAGARLGSVFWRFNLAGALFTVLELGGSWFYNRYSTSRHDEWLLATPWSQNAEQVRDDDFETYQERLKEIVQAPKIAVSVEEFDSWWKNRLEGPKSVDFELILPSFGRQDMVAPFGGKPPYTLSVACYQVRSNAGPGPRESWSPISDRVDGQLEQEDGQPLTLGFSRPEPEGSGHWRSYDTVVAIRVETLDNDGQYRPTDYHIRVSLAGGEGVYTPSEVTVLGESATWQRIDPLLLT</sequence>